<feature type="transmembrane region" description="Helical" evidence="14">
    <location>
        <begin position="48"/>
        <end position="75"/>
    </location>
</feature>
<evidence type="ECO:0000256" key="8">
    <source>
        <dbReference type="ARBA" id="ARBA00022723"/>
    </source>
</evidence>
<dbReference type="eggNOG" id="KOG1022">
    <property type="taxonomic scope" value="Eukaryota"/>
</dbReference>
<keyword evidence="6" id="KW-0808">Transferase</keyword>
<dbReference type="SUPFAM" id="SSF75005">
    <property type="entry name" value="Arabinanase/levansucrase/invertase"/>
    <property type="match status" value="1"/>
</dbReference>
<reference evidence="18" key="1">
    <citation type="journal article" date="2013" name="Science">
        <title>The Amborella genome and the evolution of flowering plants.</title>
        <authorList>
            <consortium name="Amborella Genome Project"/>
        </authorList>
    </citation>
    <scope>NUCLEOTIDE SEQUENCE [LARGE SCALE GENOMIC DNA]</scope>
</reference>
<evidence type="ECO:0000256" key="14">
    <source>
        <dbReference type="SAM" id="Phobius"/>
    </source>
</evidence>
<dbReference type="OMA" id="NHAREHN"/>
<dbReference type="Gene3D" id="2.115.10.20">
    <property type="entry name" value="Glycosyl hydrolase domain, family 43"/>
    <property type="match status" value="1"/>
</dbReference>
<dbReference type="PANTHER" id="PTHR48261:SF6">
    <property type="entry name" value="GLYCOSYLTRANSFERASE FAMILY PROTEIN"/>
    <property type="match status" value="1"/>
</dbReference>
<evidence type="ECO:0000256" key="4">
    <source>
        <dbReference type="ARBA" id="ARBA00005189"/>
    </source>
</evidence>
<proteinExistence type="inferred from homology"/>
<protein>
    <recommendedName>
        <fullName evidence="13">Glucosamine inositolphosphorylceramide transferase 1</fullName>
    </recommendedName>
</protein>
<dbReference type="InterPro" id="IPR056442">
    <property type="entry name" value="GINT1_N"/>
</dbReference>
<evidence type="ECO:0000259" key="15">
    <source>
        <dbReference type="Pfam" id="PF09258"/>
    </source>
</evidence>
<evidence type="ECO:0000256" key="11">
    <source>
        <dbReference type="ARBA" id="ARBA00023157"/>
    </source>
</evidence>
<keyword evidence="18" id="KW-1185">Reference proteome</keyword>
<dbReference type="SUPFAM" id="SSF53448">
    <property type="entry name" value="Nucleotide-diphospho-sugar transferases"/>
    <property type="match status" value="1"/>
</dbReference>
<dbReference type="Pfam" id="PF09258">
    <property type="entry name" value="Glyco_transf_64"/>
    <property type="match status" value="1"/>
</dbReference>
<keyword evidence="8" id="KW-0479">Metal-binding</keyword>
<sequence>MLCRSALNQKSETSEMSGDKGIRASNGCCDMRLKCWCRWHPTFDHSFLISSAFSFFLISSLLFGSLALAFAWLTFSPYERPRLSSYGCQDDNEGSWSIGVYYGDNPFSLKPLELRNVWSDKGLAWPVANPVMTCALASDAGYPSNFVADPFLYVQDDILYMFFETKNSVTLKGEIGVARSLDNSATWEHLGIALDEEWHLSFPYVFSYNGEIYMLPEGSQKGDLRLYRALKFPLQWTLEKVILKRPMVDSFIIQRDRSFWLFGSDISGFSTKKNGELEIWYSKSLLGPWKSHKGNPIYNTLCSRGARNAGRPFIYEGQLYRMGQDCGETYGHRVRLFRVEVLTKEAYKEVEVPFRIEEPQKARNAWNGARYHHLDIQRLPSGHWIAVMDGDRVWSGDTTRRLISGLASAAVVVILLVLTGILVGAIKCVLPLSWCLSPSKKTSHMGPRLLRLFTRLNRSATLIRGRVKPNTCSGILILCLLLLLGIACMCMAVRYLYGGNGAEEAYMLNGAYSQFTMVTMTYEARIWNLKMYVKHYSRCASVGEIVVVWNKGHPPDPSEFDSAVPVRVRVEERNSLNNRFKLDPLIKTRAVLELDDDIMMTCDDIERGFRVWREHPERIVGFYPRLIDGSPLKYRDEKYARMRKGYNMILTGAAFMDGRLTFERYWSERARKGREVVDKYFNCEDVLLNFLFANASSGQQVVEYVRPAWAIDTSKLSGAAISKDTRAHYRIRTDCLLKFSEMYGSLVNHRWNFDGRKDGWDV</sequence>
<comment type="cofactor">
    <cofactor evidence="1">
        <name>Mn(2+)</name>
        <dbReference type="ChEBI" id="CHEBI:29035"/>
    </cofactor>
</comment>
<dbReference type="GO" id="GO:0016020">
    <property type="term" value="C:membrane"/>
    <property type="evidence" value="ECO:0007669"/>
    <property type="project" value="UniProtKB-SubCell"/>
</dbReference>
<dbReference type="InterPro" id="IPR023296">
    <property type="entry name" value="Glyco_hydro_beta-prop_sf"/>
</dbReference>
<dbReference type="GO" id="GO:0016757">
    <property type="term" value="F:glycosyltransferase activity"/>
    <property type="evidence" value="ECO:0007669"/>
    <property type="project" value="EnsemblPlants"/>
</dbReference>
<evidence type="ECO:0000256" key="6">
    <source>
        <dbReference type="ARBA" id="ARBA00022679"/>
    </source>
</evidence>
<comment type="similarity">
    <text evidence="5">Belongs to the glycosyltransferase 64 family.</text>
</comment>
<comment type="pathway">
    <text evidence="4">Lipid metabolism.</text>
</comment>
<evidence type="ECO:0000256" key="2">
    <source>
        <dbReference type="ARBA" id="ARBA00004141"/>
    </source>
</evidence>
<evidence type="ECO:0000256" key="3">
    <source>
        <dbReference type="ARBA" id="ARBA00004991"/>
    </source>
</evidence>
<evidence type="ECO:0000256" key="9">
    <source>
        <dbReference type="ARBA" id="ARBA00022989"/>
    </source>
</evidence>
<dbReference type="KEGG" id="atr:18429379"/>
<name>W1NUJ8_AMBTC</name>
<evidence type="ECO:0000256" key="10">
    <source>
        <dbReference type="ARBA" id="ARBA00023136"/>
    </source>
</evidence>
<dbReference type="InterPro" id="IPR029044">
    <property type="entry name" value="Nucleotide-diphossugar_trans"/>
</dbReference>
<dbReference type="PANTHER" id="PTHR48261">
    <property type="entry name" value="ACETYLGLUCOSAMINYLTRANSFERASE"/>
    <property type="match status" value="1"/>
</dbReference>
<organism evidence="17 18">
    <name type="scientific">Amborella trichopoda</name>
    <dbReference type="NCBI Taxonomy" id="13333"/>
    <lineage>
        <taxon>Eukaryota</taxon>
        <taxon>Viridiplantae</taxon>
        <taxon>Streptophyta</taxon>
        <taxon>Embryophyta</taxon>
        <taxon>Tracheophyta</taxon>
        <taxon>Spermatophyta</taxon>
        <taxon>Magnoliopsida</taxon>
        <taxon>Amborellales</taxon>
        <taxon>Amborellaceae</taxon>
        <taxon>Amborella</taxon>
    </lineage>
</organism>
<comment type="pathway">
    <text evidence="3">Sphingolipid metabolism.</text>
</comment>
<dbReference type="GO" id="GO:0046872">
    <property type="term" value="F:metal ion binding"/>
    <property type="evidence" value="ECO:0007669"/>
    <property type="project" value="UniProtKB-KW"/>
</dbReference>
<dbReference type="FunFam" id="3.90.550.10:FF:000095">
    <property type="entry name" value="Glycosyltransferase family protein 64 protein C5"/>
    <property type="match status" value="1"/>
</dbReference>
<dbReference type="Pfam" id="PF24793">
    <property type="entry name" value="GINT1_N"/>
    <property type="match status" value="1"/>
</dbReference>
<dbReference type="AlphaFoldDB" id="W1NUJ8"/>
<dbReference type="Proteomes" id="UP000017836">
    <property type="component" value="Unassembled WGS sequence"/>
</dbReference>
<keyword evidence="7 14" id="KW-0812">Transmembrane</keyword>
<feature type="domain" description="Glycosyl transferase 64" evidence="15">
    <location>
        <begin position="515"/>
        <end position="754"/>
    </location>
</feature>
<evidence type="ECO:0000256" key="12">
    <source>
        <dbReference type="ARBA" id="ARBA00023211"/>
    </source>
</evidence>
<feature type="transmembrane region" description="Helical" evidence="14">
    <location>
        <begin position="475"/>
        <end position="497"/>
    </location>
</feature>
<dbReference type="FunFam" id="2.115.10.20:FF:000004">
    <property type="entry name" value="Glucosamine inositolphosphorylceramide transferase 1"/>
    <property type="match status" value="1"/>
</dbReference>
<dbReference type="HOGENOM" id="CLU_010984_0_0_1"/>
<gene>
    <name evidence="17" type="ORF">AMTR_s00002p00253220</name>
</gene>
<dbReference type="OrthoDB" id="5954868at2759"/>
<evidence type="ECO:0000313" key="17">
    <source>
        <dbReference type="EMBL" id="ERN01297.1"/>
    </source>
</evidence>
<dbReference type="Gramene" id="ERN01297">
    <property type="protein sequence ID" value="ERN01297"/>
    <property type="gene ID" value="AMTR_s00002p00253220"/>
</dbReference>
<accession>W1NUJ8</accession>
<evidence type="ECO:0000256" key="1">
    <source>
        <dbReference type="ARBA" id="ARBA00001936"/>
    </source>
</evidence>
<dbReference type="GO" id="GO:0009651">
    <property type="term" value="P:response to salt stress"/>
    <property type="evidence" value="ECO:0007669"/>
    <property type="project" value="EnsemblPlants"/>
</dbReference>
<evidence type="ECO:0000256" key="5">
    <source>
        <dbReference type="ARBA" id="ARBA00008700"/>
    </source>
</evidence>
<evidence type="ECO:0000256" key="7">
    <source>
        <dbReference type="ARBA" id="ARBA00022692"/>
    </source>
</evidence>
<evidence type="ECO:0000313" key="18">
    <source>
        <dbReference type="Proteomes" id="UP000017836"/>
    </source>
</evidence>
<keyword evidence="9 14" id="KW-1133">Transmembrane helix</keyword>
<comment type="subcellular location">
    <subcellularLocation>
        <location evidence="2">Membrane</location>
        <topology evidence="2">Multi-pass membrane protein</topology>
    </subcellularLocation>
</comment>
<keyword evidence="10 14" id="KW-0472">Membrane</keyword>
<feature type="domain" description="Glucosamine inositolphosphorylceramide transferase 1 N-terminal" evidence="16">
    <location>
        <begin position="88"/>
        <end position="391"/>
    </location>
</feature>
<dbReference type="Gene3D" id="3.90.550.10">
    <property type="entry name" value="Spore Coat Polysaccharide Biosynthesis Protein SpsA, Chain A"/>
    <property type="match status" value="1"/>
</dbReference>
<keyword evidence="11" id="KW-1015">Disulfide bond</keyword>
<feature type="transmembrane region" description="Helical" evidence="14">
    <location>
        <begin position="402"/>
        <end position="426"/>
    </location>
</feature>
<dbReference type="EMBL" id="KI394767">
    <property type="protein sequence ID" value="ERN01297.1"/>
    <property type="molecule type" value="Genomic_DNA"/>
</dbReference>
<dbReference type="InterPro" id="IPR015338">
    <property type="entry name" value="GT64_dom"/>
</dbReference>
<dbReference type="GO" id="GO:0009845">
    <property type="term" value="P:seed germination"/>
    <property type="evidence" value="ECO:0007669"/>
    <property type="project" value="EnsemblPlants"/>
</dbReference>
<evidence type="ECO:0000259" key="16">
    <source>
        <dbReference type="Pfam" id="PF24793"/>
    </source>
</evidence>
<keyword evidence="12" id="KW-0464">Manganese</keyword>
<evidence type="ECO:0000256" key="13">
    <source>
        <dbReference type="ARBA" id="ARBA00069035"/>
    </source>
</evidence>
<dbReference type="InterPro" id="IPR004263">
    <property type="entry name" value="Exostosin"/>
</dbReference>